<comment type="caution">
    <text evidence="2">The sequence shown here is derived from an EMBL/GenBank/DDBJ whole genome shotgun (WGS) entry which is preliminary data.</text>
</comment>
<dbReference type="Pfam" id="PF03891">
    <property type="entry name" value="DUF333"/>
    <property type="match status" value="2"/>
</dbReference>
<keyword evidence="3" id="KW-1185">Reference proteome</keyword>
<feature type="signal peptide" evidence="1">
    <location>
        <begin position="1"/>
        <end position="19"/>
    </location>
</feature>
<accession>A0ABS8L0L7</accession>
<protein>
    <submittedName>
        <fullName evidence="2">DUF333 domain-containing protein</fullName>
    </submittedName>
</protein>
<dbReference type="PANTHER" id="PTHR38008:SF2">
    <property type="entry name" value="HEMOLYSIN"/>
    <property type="match status" value="1"/>
</dbReference>
<dbReference type="InterPro" id="IPR005590">
    <property type="entry name" value="DUF333"/>
</dbReference>
<proteinExistence type="predicted"/>
<sequence length="134" mass="14023">MSRLFALLFVFLSAAGAMAQSLPAPQLANPASVNCTQQGGTLVIKLQPDGGQFGVCVFVDNYQCEEWALLRGECPRGGLRVTGYVTKAGRYCAITGGRYTTVSAPGVSPERGTCSFPGGNTCDADAWYSGACAR</sequence>
<feature type="chain" id="PRO_5046819329" evidence="1">
    <location>
        <begin position="20"/>
        <end position="134"/>
    </location>
</feature>
<dbReference type="RefSeq" id="WP_230553308.1">
    <property type="nucleotide sequence ID" value="NZ_JAJISD010000011.1"/>
</dbReference>
<gene>
    <name evidence="2" type="ORF">LJ725_23165</name>
</gene>
<name>A0ABS8L0L7_9HYPH</name>
<evidence type="ECO:0000256" key="1">
    <source>
        <dbReference type="SAM" id="SignalP"/>
    </source>
</evidence>
<evidence type="ECO:0000313" key="3">
    <source>
        <dbReference type="Proteomes" id="UP001198862"/>
    </source>
</evidence>
<evidence type="ECO:0000313" key="2">
    <source>
        <dbReference type="EMBL" id="MCC8431885.1"/>
    </source>
</evidence>
<dbReference type="EMBL" id="JAJISD010000011">
    <property type="protein sequence ID" value="MCC8431885.1"/>
    <property type="molecule type" value="Genomic_DNA"/>
</dbReference>
<keyword evidence="1" id="KW-0732">Signal</keyword>
<dbReference type="Proteomes" id="UP001198862">
    <property type="component" value="Unassembled WGS sequence"/>
</dbReference>
<reference evidence="2 3" key="1">
    <citation type="submission" date="2021-11" db="EMBL/GenBank/DDBJ databases">
        <authorList>
            <person name="Lee D.-H."/>
            <person name="Kim S.-B."/>
        </authorList>
    </citation>
    <scope>NUCLEOTIDE SEQUENCE [LARGE SCALE GENOMIC DNA]</scope>
    <source>
        <strain evidence="2 3">KCTC 52223</strain>
    </source>
</reference>
<organism evidence="2 3">
    <name type="scientific">Reyranella aquatilis</name>
    <dbReference type="NCBI Taxonomy" id="2035356"/>
    <lineage>
        <taxon>Bacteria</taxon>
        <taxon>Pseudomonadati</taxon>
        <taxon>Pseudomonadota</taxon>
        <taxon>Alphaproteobacteria</taxon>
        <taxon>Hyphomicrobiales</taxon>
        <taxon>Reyranellaceae</taxon>
        <taxon>Reyranella</taxon>
    </lineage>
</organism>
<dbReference type="PANTHER" id="PTHR38008">
    <property type="entry name" value="HEMOLYSIN-RELATED"/>
    <property type="match status" value="1"/>
</dbReference>